<dbReference type="PANTHER" id="PTHR13304:SF0">
    <property type="entry name" value="GLYCOSYLPHOSPHATIDYLINOSITOL ANCHOR ATTACHMENT 1 PROTEIN"/>
    <property type="match status" value="1"/>
</dbReference>
<sequence length="611" mass="69712">MLRTRSIRSSQPPAFLMNIIKHSALIGFLFFVLAIIYTFLLISGEIGEYTKIQENALLAGLVDERWHDINKLSQLLEDLGEIKNNQIEIRNFIFDEFVKMRVEVYRQKFKLLPSFKLNNTSNGENIYGIIRAFRASPVEAILLAVPTTSIESIAVALAFADYAKDQLYWSRDLVFLFVDGGTTQSADIWLSAYHGQQQKEGIELIDDELEAHGGTFIGAFGLDINGSVFENVEVLHGMINGKLPNMDLFDLAVLLTEKAGAIPTVHKITRARNHFNFRGAANTFLNGIISLSFNELEPFTAIYGRYGINAVTLRANKKHSGPISIDLSDIVKIIEGGMRSLNNLLEKFHHSYLLYLIIHPHRFVPAALYMPLFGLIVAPMFLPTLREWFLLNQITTKTTSIFPSIKFICFSHLLSFLFYILQINLFKENILINLFIPLIILFLIFRIKLNSKNFHFSRFVINLELLLFLGALSLVHFPLTLILCFVLLPIAIVGLSISKSTSFLCRLFFFIFLNPISLSLPIIYYRLCTSITINKCWNNLTLNLIEIIKSHLFYGSWLFALLIGPVFAICLCQIQILFSIVDDSKIKKEEDEEEENIENKELKSDKEKKNE</sequence>
<dbReference type="InterPro" id="IPR007246">
    <property type="entry name" value="Gaa1"/>
</dbReference>
<feature type="transmembrane region" description="Helical" evidence="2">
    <location>
        <begin position="363"/>
        <end position="381"/>
    </location>
</feature>
<feature type="transmembrane region" description="Helical" evidence="2">
    <location>
        <begin position="507"/>
        <end position="525"/>
    </location>
</feature>
<feature type="transmembrane region" description="Helical" evidence="2">
    <location>
        <begin position="401"/>
        <end position="421"/>
    </location>
</feature>
<feature type="compositionally biased region" description="Basic and acidic residues" evidence="1">
    <location>
        <begin position="597"/>
        <end position="611"/>
    </location>
</feature>
<evidence type="ECO:0000313" key="4">
    <source>
        <dbReference type="Proteomes" id="UP000580250"/>
    </source>
</evidence>
<comment type="caution">
    <text evidence="3">The sequence shown here is derived from an EMBL/GenBank/DDBJ whole genome shotgun (WGS) entry which is preliminary data.</text>
</comment>
<dbReference type="AlphaFoldDB" id="A0A6V7UA13"/>
<feature type="transmembrane region" description="Helical" evidence="2">
    <location>
        <begin position="430"/>
        <end position="447"/>
    </location>
</feature>
<organism evidence="3 4">
    <name type="scientific">Meloidogyne enterolobii</name>
    <name type="common">Root-knot nematode worm</name>
    <name type="synonym">Meloidogyne mayaguensis</name>
    <dbReference type="NCBI Taxonomy" id="390850"/>
    <lineage>
        <taxon>Eukaryota</taxon>
        <taxon>Metazoa</taxon>
        <taxon>Ecdysozoa</taxon>
        <taxon>Nematoda</taxon>
        <taxon>Chromadorea</taxon>
        <taxon>Rhabditida</taxon>
        <taxon>Tylenchina</taxon>
        <taxon>Tylenchomorpha</taxon>
        <taxon>Tylenchoidea</taxon>
        <taxon>Meloidogynidae</taxon>
        <taxon>Meloidogyninae</taxon>
        <taxon>Meloidogyne</taxon>
    </lineage>
</organism>
<evidence type="ECO:0000313" key="3">
    <source>
        <dbReference type="EMBL" id="CAD2151061.1"/>
    </source>
</evidence>
<dbReference type="PANTHER" id="PTHR13304">
    <property type="entry name" value="GLYCOSYLPHOSPHATIDYLINOSITOL ANCHOR ATTACHMENT 1 PROTEIN"/>
    <property type="match status" value="1"/>
</dbReference>
<evidence type="ECO:0000256" key="1">
    <source>
        <dbReference type="SAM" id="MobiDB-lite"/>
    </source>
</evidence>
<dbReference type="OrthoDB" id="445301at2759"/>
<accession>A0A6V7UA13</accession>
<feature type="transmembrane region" description="Helical" evidence="2">
    <location>
        <begin position="467"/>
        <end position="495"/>
    </location>
</feature>
<dbReference type="Pfam" id="PF04114">
    <property type="entry name" value="Gaa1"/>
    <property type="match status" value="1"/>
</dbReference>
<keyword evidence="2" id="KW-0472">Membrane</keyword>
<dbReference type="Proteomes" id="UP000580250">
    <property type="component" value="Unassembled WGS sequence"/>
</dbReference>
<feature type="transmembrane region" description="Helical" evidence="2">
    <location>
        <begin position="20"/>
        <end position="42"/>
    </location>
</feature>
<feature type="transmembrane region" description="Helical" evidence="2">
    <location>
        <begin position="557"/>
        <end position="578"/>
    </location>
</feature>
<protein>
    <submittedName>
        <fullName evidence="3">Uncharacterized protein</fullName>
    </submittedName>
</protein>
<keyword evidence="2" id="KW-1133">Transmembrane helix</keyword>
<keyword evidence="2" id="KW-0812">Transmembrane</keyword>
<dbReference type="GO" id="GO:0042765">
    <property type="term" value="C:GPI-anchor transamidase complex"/>
    <property type="evidence" value="ECO:0007669"/>
    <property type="project" value="InterPro"/>
</dbReference>
<dbReference type="EMBL" id="CAJEWN010000047">
    <property type="protein sequence ID" value="CAD2151061.1"/>
    <property type="molecule type" value="Genomic_DNA"/>
</dbReference>
<feature type="region of interest" description="Disordered" evidence="1">
    <location>
        <begin position="587"/>
        <end position="611"/>
    </location>
</feature>
<reference evidence="3 4" key="1">
    <citation type="submission" date="2020-08" db="EMBL/GenBank/DDBJ databases">
        <authorList>
            <person name="Koutsovoulos G."/>
            <person name="Danchin GJ E."/>
        </authorList>
    </citation>
    <scope>NUCLEOTIDE SEQUENCE [LARGE SCALE GENOMIC DNA]</scope>
</reference>
<evidence type="ECO:0000256" key="2">
    <source>
        <dbReference type="SAM" id="Phobius"/>
    </source>
</evidence>
<dbReference type="GO" id="GO:0016255">
    <property type="term" value="P:attachment of GPI anchor to protein"/>
    <property type="evidence" value="ECO:0007669"/>
    <property type="project" value="TreeGrafter"/>
</dbReference>
<proteinExistence type="predicted"/>
<name>A0A6V7UA13_MELEN</name>
<gene>
    <name evidence="3" type="ORF">MENT_LOCUS10250</name>
</gene>